<keyword evidence="1" id="KW-0479">Metal-binding</keyword>
<dbReference type="Pfam" id="PF07385">
    <property type="entry name" value="Lyx_isomer"/>
    <property type="match status" value="1"/>
</dbReference>
<organism evidence="4 5">
    <name type="scientific">Thioclava arctica</name>
    <dbReference type="NCBI Taxonomy" id="3238301"/>
    <lineage>
        <taxon>Bacteria</taxon>
        <taxon>Pseudomonadati</taxon>
        <taxon>Pseudomonadota</taxon>
        <taxon>Alphaproteobacteria</taxon>
        <taxon>Rhodobacterales</taxon>
        <taxon>Paracoccaceae</taxon>
        <taxon>Thioclava</taxon>
    </lineage>
</organism>
<gene>
    <name evidence="4" type="ORF">AB4874_14200</name>
</gene>
<evidence type="ECO:0000256" key="1">
    <source>
        <dbReference type="ARBA" id="ARBA00022723"/>
    </source>
</evidence>
<comment type="caution">
    <text evidence="4">The sequence shown here is derived from an EMBL/GenBank/DDBJ whole genome shotgun (WGS) entry which is preliminary data.</text>
</comment>
<keyword evidence="2" id="KW-0464">Manganese</keyword>
<reference evidence="4 5" key="1">
    <citation type="journal article" date="2011" name="Int. J. Syst. Evol. Microbiol.">
        <title>Zhongshania antarctica gen. nov., sp. nov. and Zhongshania guokunii sp. nov., gammaproteobacteria respectively isolated from coastal attached (fast) ice and surface seawater of the Antarctic.</title>
        <authorList>
            <person name="Li H.J."/>
            <person name="Zhang X.Y."/>
            <person name="Chen C.X."/>
            <person name="Zhang Y.J."/>
            <person name="Gao Z.M."/>
            <person name="Yu Y."/>
            <person name="Chen X.L."/>
            <person name="Chen B."/>
            <person name="Zhang Y.Z."/>
        </authorList>
    </citation>
    <scope>NUCLEOTIDE SEQUENCE [LARGE SCALE GENOMIC DNA]</scope>
    <source>
        <strain evidence="4 5">15-R06ZXC-3</strain>
    </source>
</reference>
<evidence type="ECO:0000256" key="2">
    <source>
        <dbReference type="ARBA" id="ARBA00023211"/>
    </source>
</evidence>
<protein>
    <submittedName>
        <fullName evidence="4">D-lyxose/D-mannose family sugar isomerase</fullName>
    </submittedName>
</protein>
<sequence>MKRSRVNEITAKAEEMILEFGFRLPPFA</sequence>
<evidence type="ECO:0000313" key="4">
    <source>
        <dbReference type="EMBL" id="MEX1662788.1"/>
    </source>
</evidence>
<dbReference type="Proteomes" id="UP001557465">
    <property type="component" value="Unassembled WGS sequence"/>
</dbReference>
<keyword evidence="5" id="KW-1185">Reference proteome</keyword>
<name>A0ABV3TP83_9RHOB</name>
<dbReference type="GO" id="GO:0016853">
    <property type="term" value="F:isomerase activity"/>
    <property type="evidence" value="ECO:0007669"/>
    <property type="project" value="UniProtKB-KW"/>
</dbReference>
<evidence type="ECO:0000256" key="3">
    <source>
        <dbReference type="ARBA" id="ARBA00023235"/>
    </source>
</evidence>
<accession>A0ABV3TP83</accession>
<dbReference type="EMBL" id="JBFRYC010000009">
    <property type="protein sequence ID" value="MEX1662788.1"/>
    <property type="molecule type" value="Genomic_DNA"/>
</dbReference>
<dbReference type="RefSeq" id="WP_368392534.1">
    <property type="nucleotide sequence ID" value="NZ_JBFRYC010000009.1"/>
</dbReference>
<evidence type="ECO:0000313" key="5">
    <source>
        <dbReference type="Proteomes" id="UP001557465"/>
    </source>
</evidence>
<keyword evidence="3 4" id="KW-0413">Isomerase</keyword>
<proteinExistence type="predicted"/>
<dbReference type="InterPro" id="IPR010864">
    <property type="entry name" value="D-lyxose_isomer"/>
</dbReference>